<dbReference type="PANTHER" id="PTHR46935">
    <property type="entry name" value="OS01G0674700 PROTEIN"/>
    <property type="match status" value="1"/>
</dbReference>
<evidence type="ECO:0008006" key="6">
    <source>
        <dbReference type="Google" id="ProtNLM"/>
    </source>
</evidence>
<dbReference type="InterPro" id="IPR011990">
    <property type="entry name" value="TPR-like_helical_dom_sf"/>
</dbReference>
<organism evidence="4 5">
    <name type="scientific">Citrullus colocynthis</name>
    <name type="common">colocynth</name>
    <dbReference type="NCBI Taxonomy" id="252529"/>
    <lineage>
        <taxon>Eukaryota</taxon>
        <taxon>Viridiplantae</taxon>
        <taxon>Streptophyta</taxon>
        <taxon>Embryophyta</taxon>
        <taxon>Tracheophyta</taxon>
        <taxon>Spermatophyta</taxon>
        <taxon>Magnoliopsida</taxon>
        <taxon>eudicotyledons</taxon>
        <taxon>Gunneridae</taxon>
        <taxon>Pentapetalae</taxon>
        <taxon>rosids</taxon>
        <taxon>fabids</taxon>
        <taxon>Cucurbitales</taxon>
        <taxon>Cucurbitaceae</taxon>
        <taxon>Benincaseae</taxon>
        <taxon>Citrullus</taxon>
    </lineage>
</organism>
<feature type="repeat" description="PPR" evidence="2">
    <location>
        <begin position="686"/>
        <end position="720"/>
    </location>
</feature>
<accession>A0ABP0XVT3</accession>
<evidence type="ECO:0000256" key="1">
    <source>
        <dbReference type="ARBA" id="ARBA00022737"/>
    </source>
</evidence>
<keyword evidence="5" id="KW-1185">Reference proteome</keyword>
<protein>
    <recommendedName>
        <fullName evidence="6">Pentatricopeptide repeat-containing protein</fullName>
    </recommendedName>
</protein>
<gene>
    <name evidence="4" type="ORF">CITCOLO1_LOCUS3250</name>
</gene>
<evidence type="ECO:0000313" key="4">
    <source>
        <dbReference type="EMBL" id="CAK9311590.1"/>
    </source>
</evidence>
<feature type="compositionally biased region" description="Basic and acidic residues" evidence="3">
    <location>
        <begin position="180"/>
        <end position="202"/>
    </location>
</feature>
<dbReference type="InterPro" id="IPR002885">
    <property type="entry name" value="PPR_rpt"/>
</dbReference>
<keyword evidence="1" id="KW-0677">Repeat</keyword>
<evidence type="ECO:0000256" key="2">
    <source>
        <dbReference type="PROSITE-ProRule" id="PRU00708"/>
    </source>
</evidence>
<dbReference type="InterPro" id="IPR044645">
    <property type="entry name" value="DG1/EMB2279-like"/>
</dbReference>
<dbReference type="PROSITE" id="PS51375">
    <property type="entry name" value="PPR"/>
    <property type="match status" value="3"/>
</dbReference>
<dbReference type="Pfam" id="PF01535">
    <property type="entry name" value="PPR"/>
    <property type="match status" value="2"/>
</dbReference>
<dbReference type="PANTHER" id="PTHR46935:SF1">
    <property type="entry name" value="OS01G0674700 PROTEIN"/>
    <property type="match status" value="1"/>
</dbReference>
<dbReference type="Pfam" id="PF13041">
    <property type="entry name" value="PPR_2"/>
    <property type="match status" value="1"/>
</dbReference>
<name>A0ABP0XVT3_9ROSI</name>
<evidence type="ECO:0000256" key="3">
    <source>
        <dbReference type="SAM" id="MobiDB-lite"/>
    </source>
</evidence>
<dbReference type="Pfam" id="PF13812">
    <property type="entry name" value="PPR_3"/>
    <property type="match status" value="1"/>
</dbReference>
<feature type="region of interest" description="Disordered" evidence="3">
    <location>
        <begin position="111"/>
        <end position="153"/>
    </location>
</feature>
<feature type="repeat" description="PPR" evidence="2">
    <location>
        <begin position="582"/>
        <end position="616"/>
    </location>
</feature>
<dbReference type="Gene3D" id="1.25.40.10">
    <property type="entry name" value="Tetratricopeptide repeat domain"/>
    <property type="match status" value="3"/>
</dbReference>
<sequence>MVGVIMANVNLCIPNCERNGFPALHCTQNSHNFFGFSFFPCSISGTDLNMGDVKNRVLRHRGHKCGAIKASSNGESDIRLPSGNLLENDFPFKPSFDEYVRVMETVRTRRYKKQTDDPNKLTMKENASAKSAESTSISKIDNGKNKGTDVQRDVDVKNMFKRVDRKDLFNNTERITHRRDLSGNKFDSKRKGVTRSNDEVKGKVTPFYSQADDKQHEKKRNRNWSSDIEPKVPRSYNEKLINFKANTLDVKRENRRVCDRSPMKISEKIWADDDTKRAKDVLKAGKFGVQLERNYIPGEKVGRKKNEQSYRGPSKSGKQFLEFPQESSLEVEHAAFNNFDALDIMDKPRVSKMEMEERIQMLSKRLNGSNIDMPEWMFSQMMRSAKIRYSDHSILRVIQVLGKLGNWRRVLQVIEWLQMRERFKSHKLRFIYTTALDVLGKARRPVEALNVFHAMQQHFSSYPDLVAYHSIAVTLGQAGYMRELFDVIDSMRFPPKKFKTGALEKWDPRLQPDIVIYNSVLNACVKRKNLEGAFWVLQELKKQGLQPSTSTYGLVMEVMLECGKYNLVHEFFRKVQKSSVPNALTYKVLVNTLWKEGKTDEAVLAIENMERRGIVGSAALYYDFARCLCSAGRCKEALMQMEKICKVANKPLVVTYTGLIQACLDSKDLQSAVYIFNHMKTFCSPNLVTYNILLKGYLEHGMFEEARELFQNLSEHGRNISNVSDYRDRVLPDIYMFNTMLDASFAEKRWDDFGYFFNQMLLYGYHFNPKRHLRMILEAARAGKDELLETTWKHLSQVDRIPPPALLKERFCMKLARGDYSDALSCISNHDSSDAHHFSEPAWLNLLKEKRFPKDTVIQLIHKVSMLLTRNDSPNPVFENLLLSCKEFCRTRNSVADHRLEETVCTNETQSAAVMHI</sequence>
<dbReference type="EMBL" id="OZ021744">
    <property type="protein sequence ID" value="CAK9311590.1"/>
    <property type="molecule type" value="Genomic_DNA"/>
</dbReference>
<feature type="compositionally biased region" description="Polar residues" evidence="3">
    <location>
        <begin position="128"/>
        <end position="139"/>
    </location>
</feature>
<dbReference type="SUPFAM" id="SSF81901">
    <property type="entry name" value="HCP-like"/>
    <property type="match status" value="1"/>
</dbReference>
<feature type="region of interest" description="Disordered" evidence="3">
    <location>
        <begin position="180"/>
        <end position="230"/>
    </location>
</feature>
<dbReference type="Proteomes" id="UP001642487">
    <property type="component" value="Chromosome 10"/>
</dbReference>
<feature type="repeat" description="PPR" evidence="2">
    <location>
        <begin position="513"/>
        <end position="547"/>
    </location>
</feature>
<feature type="compositionally biased region" description="Basic and acidic residues" evidence="3">
    <location>
        <begin position="111"/>
        <end position="123"/>
    </location>
</feature>
<reference evidence="4 5" key="1">
    <citation type="submission" date="2024-03" db="EMBL/GenBank/DDBJ databases">
        <authorList>
            <person name="Gkanogiannis A."/>
            <person name="Becerra Lopez-Lavalle L."/>
        </authorList>
    </citation>
    <scope>NUCLEOTIDE SEQUENCE [LARGE SCALE GENOMIC DNA]</scope>
</reference>
<evidence type="ECO:0000313" key="5">
    <source>
        <dbReference type="Proteomes" id="UP001642487"/>
    </source>
</evidence>
<proteinExistence type="predicted"/>
<dbReference type="NCBIfam" id="TIGR00756">
    <property type="entry name" value="PPR"/>
    <property type="match status" value="3"/>
</dbReference>
<feature type="compositionally biased region" description="Basic and acidic residues" evidence="3">
    <location>
        <begin position="141"/>
        <end position="153"/>
    </location>
</feature>